<name>A0A1H3GBU2_9GAMM</name>
<dbReference type="InterPro" id="IPR040026">
    <property type="entry name" value="FliD"/>
</dbReference>
<dbReference type="EMBL" id="FNNI01000009">
    <property type="protein sequence ID" value="SDY00812.1"/>
    <property type="molecule type" value="Genomic_DNA"/>
</dbReference>
<dbReference type="GO" id="GO:0007155">
    <property type="term" value="P:cell adhesion"/>
    <property type="evidence" value="ECO:0007669"/>
    <property type="project" value="InterPro"/>
</dbReference>
<comment type="subunit">
    <text evidence="2 5">Homopentamer.</text>
</comment>
<evidence type="ECO:0000259" key="6">
    <source>
        <dbReference type="Pfam" id="PF02465"/>
    </source>
</evidence>
<evidence type="ECO:0000313" key="8">
    <source>
        <dbReference type="EMBL" id="SDY00812.1"/>
    </source>
</evidence>
<keyword evidence="5" id="KW-0964">Secreted</keyword>
<dbReference type="GO" id="GO:0009424">
    <property type="term" value="C:bacterial-type flagellum hook"/>
    <property type="evidence" value="ECO:0007669"/>
    <property type="project" value="UniProtKB-UniRule"/>
</dbReference>
<organism evidence="8 9">
    <name type="scientific">Aidingimonas halophila</name>
    <dbReference type="NCBI Taxonomy" id="574349"/>
    <lineage>
        <taxon>Bacteria</taxon>
        <taxon>Pseudomonadati</taxon>
        <taxon>Pseudomonadota</taxon>
        <taxon>Gammaproteobacteria</taxon>
        <taxon>Oceanospirillales</taxon>
        <taxon>Halomonadaceae</taxon>
        <taxon>Aidingimonas</taxon>
    </lineage>
</organism>
<evidence type="ECO:0000256" key="5">
    <source>
        <dbReference type="RuleBase" id="RU362066"/>
    </source>
</evidence>
<evidence type="ECO:0000256" key="4">
    <source>
        <dbReference type="ARBA" id="ARBA00023143"/>
    </source>
</evidence>
<dbReference type="NCBIfam" id="NF005955">
    <property type="entry name" value="PRK08032.1"/>
    <property type="match status" value="1"/>
</dbReference>
<keyword evidence="3" id="KW-0175">Coiled coil</keyword>
<dbReference type="STRING" id="574349.SAMN05443545_10968"/>
<feature type="domain" description="Flagellar hook-associated protein 2 N-terminal" evidence="6">
    <location>
        <begin position="11"/>
        <end position="106"/>
    </location>
</feature>
<dbReference type="PANTHER" id="PTHR30288:SF0">
    <property type="entry name" value="FLAGELLAR HOOK-ASSOCIATED PROTEIN 2"/>
    <property type="match status" value="1"/>
</dbReference>
<comment type="similarity">
    <text evidence="1 5">Belongs to the FliD family.</text>
</comment>
<dbReference type="RefSeq" id="WP_092571704.1">
    <property type="nucleotide sequence ID" value="NZ_BMXH01000007.1"/>
</dbReference>
<dbReference type="AlphaFoldDB" id="A0A1H3GBU2"/>
<protein>
    <recommendedName>
        <fullName evidence="5">Flagellar hook-associated protein 2</fullName>
        <shortName evidence="5">HAP2</shortName>
    </recommendedName>
    <alternativeName>
        <fullName evidence="5">Flagellar cap protein</fullName>
    </alternativeName>
</protein>
<accession>A0A1H3GBU2</accession>
<dbReference type="GO" id="GO:0009421">
    <property type="term" value="C:bacterial-type flagellum filament cap"/>
    <property type="evidence" value="ECO:0007669"/>
    <property type="project" value="InterPro"/>
</dbReference>
<feature type="domain" description="Flagellar hook-associated protein 2 C-terminal" evidence="7">
    <location>
        <begin position="218"/>
        <end position="440"/>
    </location>
</feature>
<keyword evidence="8" id="KW-0969">Cilium</keyword>
<dbReference type="Proteomes" id="UP000198500">
    <property type="component" value="Unassembled WGS sequence"/>
</dbReference>
<dbReference type="PANTHER" id="PTHR30288">
    <property type="entry name" value="FLAGELLAR CAP/ASSEMBLY PROTEIN FLID"/>
    <property type="match status" value="1"/>
</dbReference>
<evidence type="ECO:0000259" key="7">
    <source>
        <dbReference type="Pfam" id="PF07195"/>
    </source>
</evidence>
<dbReference type="GO" id="GO:0005576">
    <property type="term" value="C:extracellular region"/>
    <property type="evidence" value="ECO:0007669"/>
    <property type="project" value="UniProtKB-SubCell"/>
</dbReference>
<dbReference type="Pfam" id="PF07195">
    <property type="entry name" value="FliD_C"/>
    <property type="match status" value="1"/>
</dbReference>
<evidence type="ECO:0000313" key="9">
    <source>
        <dbReference type="Proteomes" id="UP000198500"/>
    </source>
</evidence>
<evidence type="ECO:0000256" key="2">
    <source>
        <dbReference type="ARBA" id="ARBA00011255"/>
    </source>
</evidence>
<gene>
    <name evidence="8" type="ORF">SAMN05443545_10968</name>
</gene>
<evidence type="ECO:0000256" key="3">
    <source>
        <dbReference type="ARBA" id="ARBA00023054"/>
    </source>
</evidence>
<dbReference type="OrthoDB" id="5980200at2"/>
<reference evidence="8 9" key="1">
    <citation type="submission" date="2016-10" db="EMBL/GenBank/DDBJ databases">
        <authorList>
            <person name="de Groot N.N."/>
        </authorList>
    </citation>
    <scope>NUCLEOTIDE SEQUENCE [LARGE SCALE GENOMIC DNA]</scope>
    <source>
        <strain evidence="8 9">DSM 19219</strain>
    </source>
</reference>
<keyword evidence="4 5" id="KW-0975">Bacterial flagellum</keyword>
<comment type="subcellular location">
    <subcellularLocation>
        <location evidence="5">Secreted</location>
    </subcellularLocation>
    <subcellularLocation>
        <location evidence="5">Bacterial flagellum</location>
    </subcellularLocation>
</comment>
<dbReference type="GO" id="GO:0071973">
    <property type="term" value="P:bacterial-type flagellum-dependent cell motility"/>
    <property type="evidence" value="ECO:0007669"/>
    <property type="project" value="TreeGrafter"/>
</dbReference>
<dbReference type="Pfam" id="PF07196">
    <property type="entry name" value="Flagellin_IN"/>
    <property type="match status" value="1"/>
</dbReference>
<dbReference type="InterPro" id="IPR010810">
    <property type="entry name" value="Flagellin_hook_IN_motif"/>
</dbReference>
<keyword evidence="8" id="KW-0966">Cell projection</keyword>
<evidence type="ECO:0000256" key="1">
    <source>
        <dbReference type="ARBA" id="ARBA00009764"/>
    </source>
</evidence>
<comment type="function">
    <text evidence="5">Required for morphogenesis and for the elongation of the flagellar filament by facilitating polymerization of the flagellin monomers at the tip of growing filament. Forms a capping structure, which prevents flagellin subunits (transported through the central channel of the flagellum) from leaking out without polymerization at the distal end.</text>
</comment>
<keyword evidence="8" id="KW-0282">Flagellum</keyword>
<sequence>MSTIQSLGVGSGLDLNGLLDQLRAAEEEKLQPIEEQKSSYEAKISAYGELESSLSEFQSSLSSLNDPETFTSMTSEASGSAVDVAANSEASPGTYDVDVNALAQAHSLAADGVEDRDASLENGAGTLSLETAGGETMDIAIDADSSLSDIRDAINAENGAISASIVNDGSDKPHRLVLTSKDTGADSEMNVSFDGGGIAGDILQYGNGDDAMTETVGAQNADLTVNGIDITSQSNTVENGLEGVTLDLQETGSSKVTVEQDTESIKDAVTDFVDNYNALQDTMGELTAFDSESGEAAELMGDSTLRGIQTQLRSALSGGVEGEDGALSLMSDVGISMDVDGRLSLDDAKLDEVIETDQETLVDFFAGADDDSGMAGLLDARMETVLGPNGSLETATNGLNTRIDGLNDRAESVQRNIDNTMARYQEQFAQMDSMVSEMNSTSSYLSQQLGGGGGGLSSLM</sequence>
<dbReference type="InterPro" id="IPR010809">
    <property type="entry name" value="FliD_C"/>
</dbReference>
<proteinExistence type="inferred from homology"/>
<dbReference type="Pfam" id="PF02465">
    <property type="entry name" value="FliD_N"/>
    <property type="match status" value="1"/>
</dbReference>
<keyword evidence="9" id="KW-1185">Reference proteome</keyword>
<dbReference type="InterPro" id="IPR003481">
    <property type="entry name" value="FliD_N"/>
</dbReference>